<feature type="compositionally biased region" description="Basic and acidic residues" evidence="5">
    <location>
        <begin position="761"/>
        <end position="810"/>
    </location>
</feature>
<dbReference type="EMBL" id="JAWJWF010000049">
    <property type="protein sequence ID" value="KAK6619090.1"/>
    <property type="molecule type" value="Genomic_DNA"/>
</dbReference>
<feature type="compositionally biased region" description="Low complexity" evidence="5">
    <location>
        <begin position="165"/>
        <end position="176"/>
    </location>
</feature>
<dbReference type="CDD" id="cd12884">
    <property type="entry name" value="SPRY_hnRNP"/>
    <property type="match status" value="1"/>
</dbReference>
<evidence type="ECO:0000259" key="6">
    <source>
        <dbReference type="PROSITE" id="PS50188"/>
    </source>
</evidence>
<dbReference type="PANTHER" id="PTHR12381">
    <property type="entry name" value="HETEROGENEOUS NUCLEAR RIBONUCLEOPROTEIN U FAMILY MEMBER"/>
    <property type="match status" value="1"/>
</dbReference>
<evidence type="ECO:0000256" key="4">
    <source>
        <dbReference type="ARBA" id="ARBA00023242"/>
    </source>
</evidence>
<feature type="compositionally biased region" description="Low complexity" evidence="5">
    <location>
        <begin position="927"/>
        <end position="950"/>
    </location>
</feature>
<evidence type="ECO:0000256" key="3">
    <source>
        <dbReference type="ARBA" id="ARBA00022553"/>
    </source>
</evidence>
<feature type="compositionally biased region" description="Basic and acidic residues" evidence="5">
    <location>
        <begin position="101"/>
        <end position="124"/>
    </location>
</feature>
<dbReference type="InterPro" id="IPR027417">
    <property type="entry name" value="P-loop_NTPase"/>
</dbReference>
<feature type="compositionally biased region" description="Basic and acidic residues" evidence="5">
    <location>
        <begin position="177"/>
        <end position="187"/>
    </location>
</feature>
<feature type="compositionally biased region" description="Polar residues" evidence="5">
    <location>
        <begin position="884"/>
        <end position="909"/>
    </location>
</feature>
<name>A0ABR1AGK9_POLSC</name>
<keyword evidence="9" id="KW-1185">Reference proteome</keyword>
<dbReference type="Gene3D" id="2.60.120.920">
    <property type="match status" value="1"/>
</dbReference>
<dbReference type="Gene3D" id="3.40.50.300">
    <property type="entry name" value="P-loop containing nucleotide triphosphate hydrolases"/>
    <property type="match status" value="1"/>
</dbReference>
<dbReference type="Pfam" id="PF02037">
    <property type="entry name" value="SAP"/>
    <property type="match status" value="1"/>
</dbReference>
<feature type="compositionally biased region" description="Low complexity" evidence="5">
    <location>
        <begin position="960"/>
        <end position="990"/>
    </location>
</feature>
<comment type="caution">
    <text evidence="8">The sequence shown here is derived from an EMBL/GenBank/DDBJ whole genome shotgun (WGS) entry which is preliminary data.</text>
</comment>
<feature type="domain" description="SAP" evidence="7">
    <location>
        <begin position="3"/>
        <end position="37"/>
    </location>
</feature>
<comment type="subcellular location">
    <subcellularLocation>
        <location evidence="1">Nucleus</location>
    </subcellularLocation>
</comment>
<evidence type="ECO:0000313" key="8">
    <source>
        <dbReference type="EMBL" id="KAK6619090.1"/>
    </source>
</evidence>
<dbReference type="SUPFAM" id="SSF49899">
    <property type="entry name" value="Concanavalin A-like lectins/glucanases"/>
    <property type="match status" value="1"/>
</dbReference>
<organism evidence="8 9">
    <name type="scientific">Polyplax serrata</name>
    <name type="common">Common mouse louse</name>
    <dbReference type="NCBI Taxonomy" id="468196"/>
    <lineage>
        <taxon>Eukaryota</taxon>
        <taxon>Metazoa</taxon>
        <taxon>Ecdysozoa</taxon>
        <taxon>Arthropoda</taxon>
        <taxon>Hexapoda</taxon>
        <taxon>Insecta</taxon>
        <taxon>Pterygota</taxon>
        <taxon>Neoptera</taxon>
        <taxon>Paraneoptera</taxon>
        <taxon>Psocodea</taxon>
        <taxon>Troctomorpha</taxon>
        <taxon>Phthiraptera</taxon>
        <taxon>Anoplura</taxon>
        <taxon>Polyplacidae</taxon>
        <taxon>Polyplax</taxon>
    </lineage>
</organism>
<proteinExistence type="predicted"/>
<reference evidence="8 9" key="1">
    <citation type="submission" date="2023-09" db="EMBL/GenBank/DDBJ databases">
        <title>Genomes of two closely related lineages of the louse Polyplax serrata with different host specificities.</title>
        <authorList>
            <person name="Martinu J."/>
            <person name="Tarabai H."/>
            <person name="Stefka J."/>
            <person name="Hypsa V."/>
        </authorList>
    </citation>
    <scope>NUCLEOTIDE SEQUENCE [LARGE SCALE GENOMIC DNA]</scope>
    <source>
        <strain evidence="8">98ZLc_SE</strain>
    </source>
</reference>
<evidence type="ECO:0000256" key="2">
    <source>
        <dbReference type="ARBA" id="ARBA00022481"/>
    </source>
</evidence>
<evidence type="ECO:0000259" key="7">
    <source>
        <dbReference type="PROSITE" id="PS50800"/>
    </source>
</evidence>
<dbReference type="InterPro" id="IPR001870">
    <property type="entry name" value="B30.2/SPRY"/>
</dbReference>
<accession>A0ABR1AGK9</accession>
<protein>
    <submittedName>
        <fullName evidence="8">Uncharacterized protein</fullName>
    </submittedName>
</protein>
<feature type="compositionally biased region" description="Acidic residues" evidence="5">
    <location>
        <begin position="37"/>
        <end position="60"/>
    </location>
</feature>
<feature type="compositionally biased region" description="Basic and acidic residues" evidence="5">
    <location>
        <begin position="840"/>
        <end position="882"/>
    </location>
</feature>
<dbReference type="PROSITE" id="PS50800">
    <property type="entry name" value="SAP"/>
    <property type="match status" value="1"/>
</dbReference>
<keyword evidence="4" id="KW-0539">Nucleus</keyword>
<dbReference type="InterPro" id="IPR013320">
    <property type="entry name" value="ConA-like_dom_sf"/>
</dbReference>
<feature type="compositionally biased region" description="Polar residues" evidence="5">
    <location>
        <begin position="74"/>
        <end position="86"/>
    </location>
</feature>
<evidence type="ECO:0000313" key="9">
    <source>
        <dbReference type="Proteomes" id="UP001359485"/>
    </source>
</evidence>
<dbReference type="Gene3D" id="1.10.720.30">
    <property type="entry name" value="SAP domain"/>
    <property type="match status" value="1"/>
</dbReference>
<dbReference type="InterPro" id="IPR043136">
    <property type="entry name" value="B30.2/SPRY_sf"/>
</dbReference>
<feature type="domain" description="B30.2/SPRY" evidence="6">
    <location>
        <begin position="330"/>
        <end position="537"/>
    </location>
</feature>
<feature type="compositionally biased region" description="Basic and acidic residues" evidence="5">
    <location>
        <begin position="245"/>
        <end position="305"/>
    </location>
</feature>
<dbReference type="SMART" id="SM00513">
    <property type="entry name" value="SAP"/>
    <property type="match status" value="1"/>
</dbReference>
<feature type="region of interest" description="Disordered" evidence="5">
    <location>
        <begin position="1022"/>
        <end position="1053"/>
    </location>
</feature>
<feature type="compositionally biased region" description="Polar residues" evidence="5">
    <location>
        <begin position="216"/>
        <end position="225"/>
    </location>
</feature>
<dbReference type="InterPro" id="IPR035778">
    <property type="entry name" value="SPRY_hnRNP_U"/>
</dbReference>
<feature type="compositionally biased region" description="Low complexity" evidence="5">
    <location>
        <begin position="1041"/>
        <end position="1053"/>
    </location>
</feature>
<dbReference type="InterPro" id="IPR003034">
    <property type="entry name" value="SAP_dom"/>
</dbReference>
<feature type="compositionally biased region" description="Basic and acidic residues" evidence="5">
    <location>
        <begin position="311"/>
        <end position="321"/>
    </location>
</feature>
<feature type="compositionally biased region" description="Basic and acidic residues" evidence="5">
    <location>
        <begin position="329"/>
        <end position="351"/>
    </location>
</feature>
<feature type="region of interest" description="Disordered" evidence="5">
    <location>
        <begin position="36"/>
        <end position="355"/>
    </location>
</feature>
<keyword evidence="2" id="KW-0488">Methylation</keyword>
<dbReference type="InterPro" id="IPR003877">
    <property type="entry name" value="SPRY_dom"/>
</dbReference>
<dbReference type="Proteomes" id="UP001359485">
    <property type="component" value="Unassembled WGS sequence"/>
</dbReference>
<sequence>MDPAKLKVVELRAELAKRGLDQKGVKAVLVTRLQEALEAEEKDEEEDEEEEEEEPEELEAEQNAAKSGYPGGQDETSAQSVQSSEPEITHPEEDSMQFISHPEESESKFESEVNEDSVTHHPPDSEPSSDIPAMTDDISIQSVEYSDSKPVYEMSGDSSEPPYPQSVTVTDVTQDPDVSKYEDESKDNFLTYEEDSSKSALQDDSSSKKNFEDQSLDTWGQQDTKPYQMEDSSFHLDDSNAQDALENRQKECNVEDIKHDIKSDPDDKPNVVDIQMDVKLETNAEVKEDIEMDVNRSEEQGNIEKQEDEEKFVRKGDDRKNRWNNTRPTEAKKRQRSPSEKRKPSPPRKPDDEPDYDEKAVLLSWFDSDLHMLINKENFFSATLLSDNGFGYVWAGARATYGFEKGKIYYEVRITKNLKVPYLENELHPNILRVGWSVQKTSLQLGEEPLSYGFGGTGKISTNCQFQNYGKPFIVNDVVGCYLNFDGNQIEISYTLNGEYQGVAYNIDHEELKGQPLFPHILSKNCSFEVNFGNREPWAQILPGFTNVGEIPLEDRIMGPKRPEKREDCEVIMMCGLPASGKTTWASKYAQENKDKMYNILGTNALIDKMKVMGMPRRRNYSGRWEVLIEKCTKCLNTLLEIGACRRRNYIIDQTNVYPAAQRRKMRGFEGFVRRAVVIVPTDEELKSRTAKLEAEEGKDVPDSAILEMKANFALPEKGDIFSEVIYTELKDEEAKALVAQYNKEGNDQGYFSNFQQQKRFRMDDNRNDRRDFRHDGGDHRRMDNRRPDNRGGHDSWRDRGFNNRRRGDNRGGWGPPRQGGWRDNRGGGGGWRGGPPNRYNDRGGHNSRDMRDRNRGYRDRRDNSGGNKMQDRRGDRDDKSRQKSMPQGQVHNWSNQSQGGYNQSWNQNYGNQAWGNWNQDYQQQWKNYGQQQQQQAWGQQGWSNQNWGNSPWHPPYYNQYQQSWAQQPQQTQGGTTAADSSQTTGSDSSTMAAAYSSYGQTAGGTQAGQWSGYTTVGSTGYATVGSSGGTSGAGTGNSGGSSAASYTTMQKQ</sequence>
<dbReference type="SMART" id="SM00449">
    <property type="entry name" value="SPRY"/>
    <property type="match status" value="1"/>
</dbReference>
<evidence type="ECO:0000256" key="1">
    <source>
        <dbReference type="ARBA" id="ARBA00004123"/>
    </source>
</evidence>
<dbReference type="Pfam" id="PF13671">
    <property type="entry name" value="AAA_33"/>
    <property type="match status" value="1"/>
</dbReference>
<feature type="compositionally biased region" description="Gly residues" evidence="5">
    <location>
        <begin position="1027"/>
        <end position="1040"/>
    </location>
</feature>
<dbReference type="SUPFAM" id="SSF52540">
    <property type="entry name" value="P-loop containing nucleoside triphosphate hydrolases"/>
    <property type="match status" value="1"/>
</dbReference>
<dbReference type="SUPFAM" id="SSF68906">
    <property type="entry name" value="SAP domain"/>
    <property type="match status" value="1"/>
</dbReference>
<feature type="region of interest" description="Disordered" evidence="5">
    <location>
        <begin position="747"/>
        <end position="909"/>
    </location>
</feature>
<dbReference type="PANTHER" id="PTHR12381:SF56">
    <property type="entry name" value="B30.2_SPRY DOMAIN-CONTAINING PROTEIN-RELATED"/>
    <property type="match status" value="1"/>
</dbReference>
<gene>
    <name evidence="8" type="ORF">RUM44_003472</name>
</gene>
<evidence type="ECO:0000256" key="5">
    <source>
        <dbReference type="SAM" id="MobiDB-lite"/>
    </source>
</evidence>
<dbReference type="InterPro" id="IPR036361">
    <property type="entry name" value="SAP_dom_sf"/>
</dbReference>
<dbReference type="PROSITE" id="PS50188">
    <property type="entry name" value="B302_SPRY"/>
    <property type="match status" value="1"/>
</dbReference>
<keyword evidence="3" id="KW-0597">Phosphoprotein</keyword>
<feature type="region of interest" description="Disordered" evidence="5">
    <location>
        <begin position="927"/>
        <end position="990"/>
    </location>
</feature>